<dbReference type="Proteomes" id="UP000234166">
    <property type="component" value="Unassembled WGS sequence"/>
</dbReference>
<dbReference type="EMBL" id="OCYS01000078">
    <property type="protein sequence ID" value="SON86021.1"/>
    <property type="molecule type" value="Genomic_DNA"/>
</dbReference>
<reference evidence="2 3" key="1">
    <citation type="submission" date="2017-10" db="EMBL/GenBank/DDBJ databases">
        <authorList>
            <person name="Regsiter A."/>
            <person name="William W."/>
        </authorList>
    </citation>
    <scope>NUCLEOTIDE SEQUENCE [LARGE SCALE GENOMIC DNA]</scope>
    <source>
        <strain evidence="2 3">CFBP7430</strain>
    </source>
</reference>
<proteinExistence type="predicted"/>
<sequence length="104" mass="11104">MPEPKMVCNENMGGQLPAVEGETAPGANYDRSMTSLGISRRERPSHRHFPARTTLGFANMPARLRVHPMEDDPIPPCCRPACAPAGSPNALPPSPSLTGEDARG</sequence>
<comment type="caution">
    <text evidence="2">The sequence shown here is derived from an EMBL/GenBank/DDBJ whole genome shotgun (WGS) entry which is preliminary data.</text>
</comment>
<evidence type="ECO:0000256" key="1">
    <source>
        <dbReference type="SAM" id="MobiDB-lite"/>
    </source>
</evidence>
<feature type="region of interest" description="Disordered" evidence="1">
    <location>
        <begin position="1"/>
        <end position="47"/>
    </location>
</feature>
<accession>A0AB38DXM4</accession>
<feature type="region of interest" description="Disordered" evidence="1">
    <location>
        <begin position="81"/>
        <end position="104"/>
    </location>
</feature>
<evidence type="ECO:0000313" key="3">
    <source>
        <dbReference type="Proteomes" id="UP000234166"/>
    </source>
</evidence>
<name>A0AB38DXM4_XANCH</name>
<evidence type="ECO:0000313" key="2">
    <source>
        <dbReference type="EMBL" id="SON86021.1"/>
    </source>
</evidence>
<gene>
    <name evidence="2" type="ORF">XAP7430_250071</name>
</gene>
<dbReference type="AlphaFoldDB" id="A0AB38DXM4"/>
<protein>
    <submittedName>
        <fullName evidence="2">Uncharacterized protein</fullName>
    </submittedName>
</protein>
<organism evidence="2 3">
    <name type="scientific">Xanthomonas campestris pv. phaseoli</name>
    <dbReference type="NCBI Taxonomy" id="317013"/>
    <lineage>
        <taxon>Bacteria</taxon>
        <taxon>Pseudomonadati</taxon>
        <taxon>Pseudomonadota</taxon>
        <taxon>Gammaproteobacteria</taxon>
        <taxon>Lysobacterales</taxon>
        <taxon>Lysobacteraceae</taxon>
        <taxon>Xanthomonas</taxon>
    </lineage>
</organism>